<name>A0A345E8H4_9EURY</name>
<dbReference type="InterPro" id="IPR054468">
    <property type="entry name" value="NrSPol-like_HBD"/>
</dbReference>
<evidence type="ECO:0000313" key="5">
    <source>
        <dbReference type="Proteomes" id="UP000252985"/>
    </source>
</evidence>
<dbReference type="EMBL" id="CP031147">
    <property type="protein sequence ID" value="AXG08496.1"/>
    <property type="molecule type" value="Genomic_DNA"/>
</dbReference>
<feature type="region of interest" description="Disordered" evidence="2">
    <location>
        <begin position="202"/>
        <end position="221"/>
    </location>
</feature>
<evidence type="ECO:0000259" key="3">
    <source>
        <dbReference type="Pfam" id="PF22763"/>
    </source>
</evidence>
<evidence type="ECO:0000256" key="2">
    <source>
        <dbReference type="SAM" id="MobiDB-lite"/>
    </source>
</evidence>
<keyword evidence="4" id="KW-0614">Plasmid</keyword>
<sequence>MTPTLDTDSIPAQLTDLEQWICWREDDRDGKPTKVPIKPYPTSGTVFASATDPGTWRGFETAVTYHRESSTRTDGVGFVFDPEERIVGVDLDHCRDANSEELEPWAAAIVDRLDSYTEVSPSGTGIHVLVEGELPPGRNRRGDVEMYDRDRFFTVTGAHLSETPDVVARRQDALLAVHHEFVQTAGDNEAITLTEATDQATSNGTLQGASEDGMSAQPVGPHSGLRRKFGRNPPAVDDPALEAALHGLSPAEIPDPVPRTIDEVAGPGVDLPYAELLRRATASKSGATIQALLDGDHSLWRGRDSRYPSQSEADMGLCFYLAFWTAGDPERMDQLFRESGLMREKWDRRHYGNGATYGEVCIARTLLKLDDYYSPPASDSKEDDGVDLQKTSERSTGRTTSSPSTPGAGPHRSTEGSTDGTVPPLDMDAVEDAQRLATKVRRQQEQLDAYEERIADLETRLRWYRIALDLQSSNASLPGDDPLENGADTDDIDPRGEPAAPPEGDLDIEESRSDNRDVIEPTKQTPGSSASEHESEISPPEDEGESRLRDWLRRRWL</sequence>
<organism evidence="4 5">
    <name type="scientific">Haloplanus rubicundus</name>
    <dbReference type="NCBI Taxonomy" id="1547898"/>
    <lineage>
        <taxon>Archaea</taxon>
        <taxon>Methanobacteriati</taxon>
        <taxon>Methanobacteriota</taxon>
        <taxon>Stenosarchaea group</taxon>
        <taxon>Halobacteria</taxon>
        <taxon>Halobacteriales</taxon>
        <taxon>Haloferacaceae</taxon>
        <taxon>Haloplanus</taxon>
    </lineage>
</organism>
<feature type="region of interest" description="Disordered" evidence="2">
    <location>
        <begin position="376"/>
        <end position="426"/>
    </location>
</feature>
<feature type="compositionally biased region" description="Acidic residues" evidence="2">
    <location>
        <begin position="481"/>
        <end position="491"/>
    </location>
</feature>
<geneLocation type="plasmid" evidence="5">
    <name>pcba1112-01</name>
</geneLocation>
<dbReference type="KEGG" id="haq:DU484_00790"/>
<evidence type="ECO:0000256" key="1">
    <source>
        <dbReference type="SAM" id="Coils"/>
    </source>
</evidence>
<feature type="compositionally biased region" description="Low complexity" evidence="2">
    <location>
        <begin position="397"/>
        <end position="407"/>
    </location>
</feature>
<protein>
    <recommendedName>
        <fullName evidence="3">NrS-1 polymerase-like HBD domain-containing protein</fullName>
    </recommendedName>
</protein>
<feature type="compositionally biased region" description="Basic and acidic residues" evidence="2">
    <location>
        <begin position="509"/>
        <end position="520"/>
    </location>
</feature>
<proteinExistence type="predicted"/>
<dbReference type="Pfam" id="PF22763">
    <property type="entry name" value="NrS1-1_pol-like_HBD"/>
    <property type="match status" value="1"/>
</dbReference>
<dbReference type="AlphaFoldDB" id="A0A345E8H4"/>
<gene>
    <name evidence="4" type="ORF">DU484_00790</name>
</gene>
<dbReference type="Proteomes" id="UP000252985">
    <property type="component" value="Plasmid pCBA1112-01"/>
</dbReference>
<feature type="domain" description="NrS-1 polymerase-like HBD" evidence="3">
    <location>
        <begin position="310"/>
        <end position="375"/>
    </location>
</feature>
<evidence type="ECO:0000313" key="4">
    <source>
        <dbReference type="EMBL" id="AXG08496.1"/>
    </source>
</evidence>
<feature type="region of interest" description="Disordered" evidence="2">
    <location>
        <begin position="473"/>
        <end position="549"/>
    </location>
</feature>
<feature type="coiled-coil region" evidence="1">
    <location>
        <begin position="433"/>
        <end position="467"/>
    </location>
</feature>
<keyword evidence="1" id="KW-0175">Coiled coil</keyword>
<accession>A0A345E8H4</accession>
<reference evidence="4 5" key="1">
    <citation type="submission" date="2018-07" db="EMBL/GenBank/DDBJ databases">
        <title>Genome sequences of Haloplanus sp. CBA1112.</title>
        <authorList>
            <person name="Kim Y.B."/>
            <person name="Roh S.W."/>
        </authorList>
    </citation>
    <scope>NUCLEOTIDE SEQUENCE [LARGE SCALE GENOMIC DNA]</scope>
    <source>
        <strain evidence="4 5">CBA1112</strain>
        <plasmid evidence="5">pcba1112-01</plasmid>
    </source>
</reference>